<name>A0AA88SQZ6_9ASTE</name>
<evidence type="ECO:0000256" key="2">
    <source>
        <dbReference type="ARBA" id="ARBA00023002"/>
    </source>
</evidence>
<reference evidence="4" key="1">
    <citation type="submission" date="2022-12" db="EMBL/GenBank/DDBJ databases">
        <title>Draft genome assemblies for two species of Escallonia (Escalloniales).</title>
        <authorList>
            <person name="Chanderbali A."/>
            <person name="Dervinis C."/>
            <person name="Anghel I."/>
            <person name="Soltis D."/>
            <person name="Soltis P."/>
            <person name="Zapata F."/>
        </authorList>
    </citation>
    <scope>NUCLEOTIDE SEQUENCE</scope>
    <source>
        <strain evidence="4">UCBG64.0493</strain>
        <tissue evidence="4">Leaf</tissue>
    </source>
</reference>
<accession>A0AA88SQZ6</accession>
<gene>
    <name evidence="4" type="ORF">RJ639_025023</name>
</gene>
<dbReference type="GO" id="GO:0016616">
    <property type="term" value="F:oxidoreductase activity, acting on the CH-OH group of donors, NAD or NADP as acceptor"/>
    <property type="evidence" value="ECO:0007669"/>
    <property type="project" value="TreeGrafter"/>
</dbReference>
<dbReference type="InterPro" id="IPR050425">
    <property type="entry name" value="NAD(P)_dehydrat-like"/>
</dbReference>
<keyword evidence="2" id="KW-0560">Oxidoreductase</keyword>
<evidence type="ECO:0000256" key="1">
    <source>
        <dbReference type="ARBA" id="ARBA00022857"/>
    </source>
</evidence>
<organism evidence="4 5">
    <name type="scientific">Escallonia herrerae</name>
    <dbReference type="NCBI Taxonomy" id="1293975"/>
    <lineage>
        <taxon>Eukaryota</taxon>
        <taxon>Viridiplantae</taxon>
        <taxon>Streptophyta</taxon>
        <taxon>Embryophyta</taxon>
        <taxon>Tracheophyta</taxon>
        <taxon>Spermatophyta</taxon>
        <taxon>Magnoliopsida</taxon>
        <taxon>eudicotyledons</taxon>
        <taxon>Gunneridae</taxon>
        <taxon>Pentapetalae</taxon>
        <taxon>asterids</taxon>
        <taxon>campanulids</taxon>
        <taxon>Escalloniales</taxon>
        <taxon>Escalloniaceae</taxon>
        <taxon>Escallonia</taxon>
    </lineage>
</organism>
<evidence type="ECO:0000313" key="5">
    <source>
        <dbReference type="Proteomes" id="UP001188597"/>
    </source>
</evidence>
<sequence>MAEKGTVCVTGAGGYVASWLVKLLLSNNYTVHGTVRDPEIEKASENLKLFKANLLDYTSLSAAITGCQGVELIEPAVNGTLNVLKACVEANVTRVVYVSSGAAVSMNPNWPNGQVKDETCWPDKEYCRTTNATAWWKSKQLAWTMHFEYHACAIQAHGNHCLAKCSTFQLHNLTV</sequence>
<keyword evidence="5" id="KW-1185">Reference proteome</keyword>
<proteinExistence type="predicted"/>
<dbReference type="InterPro" id="IPR016040">
    <property type="entry name" value="NAD(P)-bd_dom"/>
</dbReference>
<keyword evidence="1" id="KW-0521">NADP</keyword>
<dbReference type="EMBL" id="JAVXUP010004297">
    <property type="protein sequence ID" value="KAK2997270.1"/>
    <property type="molecule type" value="Genomic_DNA"/>
</dbReference>
<comment type="caution">
    <text evidence="4">The sequence shown here is derived from an EMBL/GenBank/DDBJ whole genome shotgun (WGS) entry which is preliminary data.</text>
</comment>
<protein>
    <recommendedName>
        <fullName evidence="3">NAD(P)-binding domain-containing protein</fullName>
    </recommendedName>
</protein>
<dbReference type="Pfam" id="PF13460">
    <property type="entry name" value="NAD_binding_10"/>
    <property type="match status" value="1"/>
</dbReference>
<feature type="domain" description="NAD(P)-binding" evidence="3">
    <location>
        <begin position="11"/>
        <end position="144"/>
    </location>
</feature>
<dbReference type="SUPFAM" id="SSF51735">
    <property type="entry name" value="NAD(P)-binding Rossmann-fold domains"/>
    <property type="match status" value="1"/>
</dbReference>
<evidence type="ECO:0000313" key="4">
    <source>
        <dbReference type="EMBL" id="KAK2997270.1"/>
    </source>
</evidence>
<dbReference type="PANTHER" id="PTHR10366">
    <property type="entry name" value="NAD DEPENDENT EPIMERASE/DEHYDRATASE"/>
    <property type="match status" value="1"/>
</dbReference>
<dbReference type="AlphaFoldDB" id="A0AA88SQZ6"/>
<dbReference type="Gene3D" id="3.40.50.720">
    <property type="entry name" value="NAD(P)-binding Rossmann-like Domain"/>
    <property type="match status" value="1"/>
</dbReference>
<dbReference type="Proteomes" id="UP001188597">
    <property type="component" value="Unassembled WGS sequence"/>
</dbReference>
<dbReference type="InterPro" id="IPR036291">
    <property type="entry name" value="NAD(P)-bd_dom_sf"/>
</dbReference>
<evidence type="ECO:0000259" key="3">
    <source>
        <dbReference type="Pfam" id="PF13460"/>
    </source>
</evidence>
<dbReference type="PANTHER" id="PTHR10366:SF776">
    <property type="entry name" value="NAD(P)-BINDING ROSSMANN-FOLD SUPERFAMILY PROTEIN"/>
    <property type="match status" value="1"/>
</dbReference>